<feature type="compositionally biased region" description="Polar residues" evidence="1">
    <location>
        <begin position="195"/>
        <end position="228"/>
    </location>
</feature>
<evidence type="ECO:0000256" key="2">
    <source>
        <dbReference type="SAM" id="Phobius"/>
    </source>
</evidence>
<feature type="transmembrane region" description="Helical" evidence="2">
    <location>
        <begin position="251"/>
        <end position="271"/>
    </location>
</feature>
<protein>
    <recommendedName>
        <fullName evidence="6">Transmembrane protein</fullName>
    </recommendedName>
</protein>
<evidence type="ECO:0000313" key="4">
    <source>
        <dbReference type="EMBL" id="CEL66018.1"/>
    </source>
</evidence>
<evidence type="ECO:0000256" key="1">
    <source>
        <dbReference type="SAM" id="MobiDB-lite"/>
    </source>
</evidence>
<dbReference type="RefSeq" id="XP_003882089.1">
    <property type="nucleotide sequence ID" value="XM_003882040.1"/>
</dbReference>
<dbReference type="Proteomes" id="UP000007494">
    <property type="component" value="Chromosome VI"/>
</dbReference>
<keyword evidence="2" id="KW-0472">Membrane</keyword>
<keyword evidence="2" id="KW-1133">Transmembrane helix</keyword>
<evidence type="ECO:0008006" key="6">
    <source>
        <dbReference type="Google" id="ProtNLM"/>
    </source>
</evidence>
<name>F0VEB3_NEOCL</name>
<feature type="region of interest" description="Disordered" evidence="1">
    <location>
        <begin position="335"/>
        <end position="369"/>
    </location>
</feature>
<accession>F0VEB3</accession>
<reference evidence="3" key="1">
    <citation type="submission" date="2011-02" db="EMBL/GenBank/DDBJ databases">
        <authorList>
            <person name="Aslett M."/>
        </authorList>
    </citation>
    <scope>NUCLEOTIDE SEQUENCE</scope>
    <source>
        <strain evidence="3">Liverpool</strain>
    </source>
</reference>
<evidence type="ECO:0000313" key="5">
    <source>
        <dbReference type="Proteomes" id="UP000007494"/>
    </source>
</evidence>
<reference evidence="4" key="4">
    <citation type="journal article" date="2015" name="PLoS ONE">
        <title>Comprehensive Evaluation of Toxoplasma gondii VEG and Neospora caninum LIV Genomes with Tachyzoite Stage Transcriptome and Proteome Defines Novel Transcript Features.</title>
        <authorList>
            <person name="Ramaprasad A."/>
            <person name="Mourier T."/>
            <person name="Naeem R."/>
            <person name="Malas T.B."/>
            <person name="Moussa E."/>
            <person name="Panigrahi A."/>
            <person name="Vermont S.J."/>
            <person name="Otto T.D."/>
            <person name="Wastling J."/>
            <person name="Pain A."/>
        </authorList>
    </citation>
    <scope>NUCLEOTIDE SEQUENCE</scope>
    <source>
        <strain evidence="4">Liverpool</strain>
    </source>
</reference>
<dbReference type="InParanoid" id="F0VEB3"/>
<keyword evidence="5" id="KW-1185">Reference proteome</keyword>
<dbReference type="EMBL" id="LN714480">
    <property type="protein sequence ID" value="CEL66018.1"/>
    <property type="molecule type" value="Genomic_DNA"/>
</dbReference>
<dbReference type="EMBL" id="FR823387">
    <property type="protein sequence ID" value="CBZ52057.1"/>
    <property type="molecule type" value="Genomic_DNA"/>
</dbReference>
<feature type="compositionally biased region" description="Basic residues" evidence="1">
    <location>
        <begin position="229"/>
        <end position="243"/>
    </location>
</feature>
<reference evidence="5" key="3">
    <citation type="journal article" date="2012" name="PLoS Pathog.">
        <title>Comparative genomics of the apicomplexan parasites Toxoplasma gondii and Neospora caninum: Coccidia differing in host range and transmission strategy.</title>
        <authorList>
            <person name="Reid A.J."/>
            <person name="Vermont S.J."/>
            <person name="Cotton J.A."/>
            <person name="Harris D."/>
            <person name="Hill-Cawthorne G.A."/>
            <person name="Konen-Waisman S."/>
            <person name="Latham S.M."/>
            <person name="Mourier T."/>
            <person name="Norton R."/>
            <person name="Quail M.A."/>
            <person name="Sanders M."/>
            <person name="Shanmugam D."/>
            <person name="Sohal A."/>
            <person name="Wasmuth J.D."/>
            <person name="Brunk B."/>
            <person name="Grigg M.E."/>
            <person name="Howard J.C."/>
            <person name="Parkinson J."/>
            <person name="Roos D.S."/>
            <person name="Trees A.J."/>
            <person name="Berriman M."/>
            <person name="Pain A."/>
            <person name="Wastling J.M."/>
        </authorList>
    </citation>
    <scope>NUCLEOTIDE SEQUENCE [LARGE SCALE GENOMIC DNA]</scope>
    <source>
        <strain evidence="5">Liverpool</strain>
    </source>
</reference>
<feature type="region of interest" description="Disordered" evidence="1">
    <location>
        <begin position="195"/>
        <end position="243"/>
    </location>
</feature>
<proteinExistence type="predicted"/>
<gene>
    <name evidence="4" type="ORF">BN1204_018470</name>
    <name evidence="3" type="ORF">NCLIV_018470</name>
</gene>
<reference evidence="3" key="2">
    <citation type="submission" date="2011-03" db="EMBL/GenBank/DDBJ databases">
        <title>Comparative genomics and transcriptomics of Neospora caninum and Toxoplasma gondii.</title>
        <authorList>
            <person name="Reid A.J."/>
            <person name="Sohal A."/>
            <person name="Harris D."/>
            <person name="Quail M."/>
            <person name="Sanders M."/>
            <person name="Berriman M."/>
            <person name="Wastling J.M."/>
            <person name="Pain A."/>
        </authorList>
    </citation>
    <scope>NUCLEOTIDE SEQUENCE</scope>
    <source>
        <strain evidence="3">Liverpool</strain>
    </source>
</reference>
<sequence length="369" mass="40079">MVRFPERERGKSCWEILQVDIPGSLSRGGGRPEMGPVGIRNAHCRALLFSLLFVFLLGPGSVAGTAAAQEPALGAADGLGTASLELDKRGGLSEQTAGVEGSVGRPHQWGMEALLASQGTEEDSFSEASRTTASFDLAYDADEQPAAPEADSVDSHASDKDFFLSQSEFASKGLFESFEHAALAANGDGWQRTAYRSQSTNGVQGDAEGQQNGASGQDPLSSNASSQAHARKGSHKKGSGYYSGRRRRRSLSFTVTLLALWLWNVVLLWAVPAAYINRARKANVSSESTGPRTWPDFFSTMYTNPVAVVFIYMLLLIAYFQTTRQLSSFVRKKCRRQKKRGKRQGQPAGQTEQHTESEAAVEDETRDEE</sequence>
<keyword evidence="2" id="KW-0812">Transmembrane</keyword>
<evidence type="ECO:0000313" key="3">
    <source>
        <dbReference type="EMBL" id="CBZ52057.1"/>
    </source>
</evidence>
<feature type="transmembrane region" description="Helical" evidence="2">
    <location>
        <begin position="302"/>
        <end position="322"/>
    </location>
</feature>
<organism evidence="3 5">
    <name type="scientific">Neospora caninum (strain Liverpool)</name>
    <dbReference type="NCBI Taxonomy" id="572307"/>
    <lineage>
        <taxon>Eukaryota</taxon>
        <taxon>Sar</taxon>
        <taxon>Alveolata</taxon>
        <taxon>Apicomplexa</taxon>
        <taxon>Conoidasida</taxon>
        <taxon>Coccidia</taxon>
        <taxon>Eucoccidiorida</taxon>
        <taxon>Eimeriorina</taxon>
        <taxon>Sarcocystidae</taxon>
        <taxon>Neospora</taxon>
    </lineage>
</organism>
<dbReference type="AlphaFoldDB" id="F0VEB3"/>
<feature type="compositionally biased region" description="Acidic residues" evidence="1">
    <location>
        <begin position="359"/>
        <end position="369"/>
    </location>
</feature>
<dbReference type="VEuPathDB" id="ToxoDB:NCLIV_018470"/>
<dbReference type="GeneID" id="13444923"/>